<dbReference type="GO" id="GO:0016102">
    <property type="term" value="P:diterpenoid biosynthetic process"/>
    <property type="evidence" value="ECO:0007669"/>
    <property type="project" value="TreeGrafter"/>
</dbReference>
<evidence type="ECO:0000256" key="5">
    <source>
        <dbReference type="ARBA" id="ARBA00023235"/>
    </source>
</evidence>
<dbReference type="InterPro" id="IPR008930">
    <property type="entry name" value="Terpenoid_cyclase/PrenylTrfase"/>
</dbReference>
<dbReference type="GO" id="GO:0000287">
    <property type="term" value="F:magnesium ion binding"/>
    <property type="evidence" value="ECO:0007669"/>
    <property type="project" value="TreeGrafter"/>
</dbReference>
<keyword evidence="5" id="KW-0413">Isomerase</keyword>
<dbReference type="PIRSF" id="PIRSF036498">
    <property type="entry name" value="Ent-kaurene_synthase_fungi"/>
    <property type="match status" value="1"/>
</dbReference>
<evidence type="ECO:0000313" key="8">
    <source>
        <dbReference type="Proteomes" id="UP000244855"/>
    </source>
</evidence>
<organism evidence="7 8">
    <name type="scientific">Periconia macrospinosa</name>
    <dbReference type="NCBI Taxonomy" id="97972"/>
    <lineage>
        <taxon>Eukaryota</taxon>
        <taxon>Fungi</taxon>
        <taxon>Dikarya</taxon>
        <taxon>Ascomycota</taxon>
        <taxon>Pezizomycotina</taxon>
        <taxon>Dothideomycetes</taxon>
        <taxon>Pleosporomycetidae</taxon>
        <taxon>Pleosporales</taxon>
        <taxon>Massarineae</taxon>
        <taxon>Periconiaceae</taxon>
        <taxon>Periconia</taxon>
    </lineage>
</organism>
<dbReference type="PANTHER" id="PTHR31739:SF25">
    <property type="entry name" value="(E,E)-GERANYLLINALOOL SYNTHASE"/>
    <property type="match status" value="1"/>
</dbReference>
<dbReference type="Proteomes" id="UP000244855">
    <property type="component" value="Unassembled WGS sequence"/>
</dbReference>
<dbReference type="STRING" id="97972.A0A2V1E573"/>
<dbReference type="Gene3D" id="1.50.10.20">
    <property type="match status" value="1"/>
</dbReference>
<name>A0A2V1E573_9PLEO</name>
<accession>A0A2V1E573</accession>
<dbReference type="GO" id="GO:0016853">
    <property type="term" value="F:isomerase activity"/>
    <property type="evidence" value="ECO:0007669"/>
    <property type="project" value="UniProtKB-KW"/>
</dbReference>
<proteinExistence type="inferred from homology"/>
<dbReference type="GO" id="GO:0010333">
    <property type="term" value="F:terpene synthase activity"/>
    <property type="evidence" value="ECO:0007669"/>
    <property type="project" value="InterPro"/>
</dbReference>
<dbReference type="InterPro" id="IPR017057">
    <property type="entry name" value="Ent-kaurene_synthase_fun"/>
</dbReference>
<comment type="cofactor">
    <cofactor evidence="1">
        <name>Mg(2+)</name>
        <dbReference type="ChEBI" id="CHEBI:18420"/>
    </cofactor>
</comment>
<evidence type="ECO:0000313" key="7">
    <source>
        <dbReference type="EMBL" id="PVI05738.1"/>
    </source>
</evidence>
<evidence type="ECO:0000256" key="3">
    <source>
        <dbReference type="ARBA" id="ARBA00022723"/>
    </source>
</evidence>
<comment type="similarity">
    <text evidence="2">Belongs to the terpene synthase family.</text>
</comment>
<sequence length="976" mass="109887">MTSIDAGCDDRLVSDAISLIRRAWALYDKDYIAGCMSCAVYDTAWVSMVIKNDSNGKRWLFPESFDYLISTQSDDGSWKSGTPSHVDGILNTAASLLSLQRHRLEPLNTTSHALENIDGRIHLAASSLASQLKEWDVAETAHVGFEIIVPSLLQLLRAEDSSTNFEFDGGEVLQQIHGAKMSRFKPEMLYGPEASTAIHSLEAFIGKIDFDRLAHHKTNGSMMASPSSTAAYLIHASEWDEEAEVYLRRVIAEGAGKGSGSVPSAFPSAFFECTWIFSTMLSAGFSKVELGCNETEEMMTTLHLAFNNLRGLLGFAPGLPPDVDDTAQCIVCLNKFGRDALPEGMIKAFEAKTHFRTYASERNPSFTANCNVLSALLAQPNTTHYTNQILKVVEFLCNYWWENDGNIKDKWNVSHLYASLLAFQSITELLVQIENGKLEALSPNLQSKVNITLFQICFRALLETPNPHSIETTSYRVLILCKARRLPFFRPIRSYIDHDITLQVRLLRETSQTEIDSVTNHVWIEKVSYGSTLLTQGYKLAALKAASGCTDEIPLSSASIPDSSFEKGTAYVKLLQRTPLFESTPEWQVQASMLEASLFQPLLRNHRLNVFPRKNMAPDKYFDLIPLTWISCNNRTKAFASNHFLFEMMIISFLDFQADEFMEAVAGPAFKGQMDQLHRLIDDVCNTVESSLFTTPKRIKTSGQISNRDAEVQQLNTFPDQLFHKSNDHISEPSPCENEVYEILIQFVRHISNHPSVQSASRWDRTSTLRELRIYLHAHAKQSEDNDRLAQTRTQQLNGKSVSSRTRIQDSYFRWVSTTSADHTACTYSFAFAGCLLSTQSNGTETFSTTKTKYLAAAMCQHLASMCRMYNDYGSIARDKAECNLNSIDFDDFLGNDTNVKATTQTRKDTLFELAQCERSWFNATMERLGNEMKGSRNQRHMHILNMFCEVTDLYGQIYMVKDIASRMKADVNGTK</sequence>
<dbReference type="EMBL" id="KZ805312">
    <property type="protein sequence ID" value="PVI05738.1"/>
    <property type="molecule type" value="Genomic_DNA"/>
</dbReference>
<gene>
    <name evidence="7" type="ORF">DM02DRAFT_516038</name>
</gene>
<dbReference type="AlphaFoldDB" id="A0A2V1E573"/>
<evidence type="ECO:0000256" key="2">
    <source>
        <dbReference type="ARBA" id="ARBA00006333"/>
    </source>
</evidence>
<evidence type="ECO:0000256" key="6">
    <source>
        <dbReference type="ARBA" id="ARBA00023239"/>
    </source>
</evidence>
<keyword evidence="3" id="KW-0479">Metal-binding</keyword>
<dbReference type="OrthoDB" id="2343925at2759"/>
<dbReference type="InterPro" id="IPR050148">
    <property type="entry name" value="Terpene_synthase-like"/>
</dbReference>
<keyword evidence="6" id="KW-0456">Lyase</keyword>
<dbReference type="PANTHER" id="PTHR31739">
    <property type="entry name" value="ENT-COPALYL DIPHOSPHATE SYNTHASE, CHLOROPLASTIC"/>
    <property type="match status" value="1"/>
</dbReference>
<reference evidence="7 8" key="1">
    <citation type="journal article" date="2018" name="Sci. Rep.">
        <title>Comparative genomics provides insights into the lifestyle and reveals functional heterogeneity of dark septate endophytic fungi.</title>
        <authorList>
            <person name="Knapp D.G."/>
            <person name="Nemeth J.B."/>
            <person name="Barry K."/>
            <person name="Hainaut M."/>
            <person name="Henrissat B."/>
            <person name="Johnson J."/>
            <person name="Kuo A."/>
            <person name="Lim J.H.P."/>
            <person name="Lipzen A."/>
            <person name="Nolan M."/>
            <person name="Ohm R.A."/>
            <person name="Tamas L."/>
            <person name="Grigoriev I.V."/>
            <person name="Spatafora J.W."/>
            <person name="Nagy L.G."/>
            <person name="Kovacs G.M."/>
        </authorList>
    </citation>
    <scope>NUCLEOTIDE SEQUENCE [LARGE SCALE GENOMIC DNA]</scope>
    <source>
        <strain evidence="7 8">DSE2036</strain>
    </source>
</reference>
<evidence type="ECO:0000256" key="1">
    <source>
        <dbReference type="ARBA" id="ARBA00001946"/>
    </source>
</evidence>
<evidence type="ECO:0000256" key="4">
    <source>
        <dbReference type="ARBA" id="ARBA00022842"/>
    </source>
</evidence>
<keyword evidence="4" id="KW-0460">Magnesium</keyword>
<dbReference type="Gene3D" id="1.50.10.160">
    <property type="match status" value="1"/>
</dbReference>
<keyword evidence="8" id="KW-1185">Reference proteome</keyword>
<dbReference type="SUPFAM" id="SSF48239">
    <property type="entry name" value="Terpenoid cyclases/Protein prenyltransferases"/>
    <property type="match status" value="1"/>
</dbReference>
<protein>
    <submittedName>
        <fullName evidence="7">Aphidicolan-16beta-ol synthase</fullName>
    </submittedName>
</protein>